<name>A0A540NHG7_MALBA</name>
<dbReference type="STRING" id="106549.A0A540NHG7"/>
<gene>
    <name evidence="2" type="ORF">C1H46_003904</name>
</gene>
<reference evidence="2 3" key="1">
    <citation type="journal article" date="2019" name="G3 (Bethesda)">
        <title>Sequencing of a Wild Apple (Malus baccata) Genome Unravels the Differences Between Cultivated and Wild Apple Species Regarding Disease Resistance and Cold Tolerance.</title>
        <authorList>
            <person name="Chen X."/>
        </authorList>
    </citation>
    <scope>NUCLEOTIDE SEQUENCE [LARGE SCALE GENOMIC DNA]</scope>
    <source>
        <strain evidence="3">cv. Shandingzi</strain>
        <tissue evidence="2">Leaves</tissue>
    </source>
</reference>
<feature type="region of interest" description="Disordered" evidence="1">
    <location>
        <begin position="110"/>
        <end position="156"/>
    </location>
</feature>
<dbReference type="EMBL" id="VIEB01000041">
    <property type="protein sequence ID" value="TQE10449.1"/>
    <property type="molecule type" value="Genomic_DNA"/>
</dbReference>
<evidence type="ECO:0000313" key="2">
    <source>
        <dbReference type="EMBL" id="TQE10449.1"/>
    </source>
</evidence>
<keyword evidence="3" id="KW-1185">Reference proteome</keyword>
<sequence length="191" mass="21878">MTFLLISRADFDYSVILGASSVTHSGLCATNNATMADDAAHEREERDRVVKEGWGGRMGRVYRFWDFRDASAQRERREWQERDERGWPLRVSFFKFGSASAKFKRLAEERDEMSRSVASSGHGFKERIHGEREKKAKKKSSSATKPNSKEPIEPIAEVAEPGKCWVTTMFFEEGKMEPTEVEKGRELQFSA</sequence>
<dbReference type="AlphaFoldDB" id="A0A540NHG7"/>
<organism evidence="2 3">
    <name type="scientific">Malus baccata</name>
    <name type="common">Siberian crab apple</name>
    <name type="synonym">Pyrus baccata</name>
    <dbReference type="NCBI Taxonomy" id="106549"/>
    <lineage>
        <taxon>Eukaryota</taxon>
        <taxon>Viridiplantae</taxon>
        <taxon>Streptophyta</taxon>
        <taxon>Embryophyta</taxon>
        <taxon>Tracheophyta</taxon>
        <taxon>Spermatophyta</taxon>
        <taxon>Magnoliopsida</taxon>
        <taxon>eudicotyledons</taxon>
        <taxon>Gunneridae</taxon>
        <taxon>Pentapetalae</taxon>
        <taxon>rosids</taxon>
        <taxon>fabids</taxon>
        <taxon>Rosales</taxon>
        <taxon>Rosaceae</taxon>
        <taxon>Amygdaloideae</taxon>
        <taxon>Maleae</taxon>
        <taxon>Malus</taxon>
    </lineage>
</organism>
<accession>A0A540NHG7</accession>
<feature type="compositionally biased region" description="Basic and acidic residues" evidence="1">
    <location>
        <begin position="123"/>
        <end position="134"/>
    </location>
</feature>
<dbReference type="Proteomes" id="UP000315295">
    <property type="component" value="Unassembled WGS sequence"/>
</dbReference>
<proteinExistence type="predicted"/>
<protein>
    <submittedName>
        <fullName evidence="2">Uncharacterized protein</fullName>
    </submittedName>
</protein>
<comment type="caution">
    <text evidence="2">The sequence shown here is derived from an EMBL/GenBank/DDBJ whole genome shotgun (WGS) entry which is preliminary data.</text>
</comment>
<evidence type="ECO:0000313" key="3">
    <source>
        <dbReference type="Proteomes" id="UP000315295"/>
    </source>
</evidence>
<evidence type="ECO:0000256" key="1">
    <source>
        <dbReference type="SAM" id="MobiDB-lite"/>
    </source>
</evidence>